<reference evidence="5" key="1">
    <citation type="journal article" date="2013" name="New Phytol.">
        <title>Comparative genomic and transcriptomic analyses reveal the hemibiotrophic stage shift of Colletotrichum fungi.</title>
        <authorList>
            <person name="Gan P."/>
            <person name="Ikeda K."/>
            <person name="Irieda H."/>
            <person name="Narusaka M."/>
            <person name="O'Connell R.J."/>
            <person name="Narusaka Y."/>
            <person name="Takano Y."/>
            <person name="Kubo Y."/>
            <person name="Shirasu K."/>
        </authorList>
    </citation>
    <scope>NUCLEOTIDE SEQUENCE [LARGE SCALE GENOMIC DNA]</scope>
    <source>
        <strain evidence="5">104-T / ATCC 96160 / CBS 514.97 / LARS 414 / MAFF 240422</strain>
    </source>
</reference>
<accession>A0A484FDC6</accession>
<dbReference type="OrthoDB" id="5863171at2759"/>
<feature type="domain" description="Acyclic terpene utilisation N-terminal" evidence="2">
    <location>
        <begin position="169"/>
        <end position="440"/>
    </location>
</feature>
<dbReference type="Pfam" id="PF07287">
    <property type="entry name" value="AtuA"/>
    <property type="match status" value="1"/>
</dbReference>
<evidence type="ECO:0008006" key="6">
    <source>
        <dbReference type="Google" id="ProtNLM"/>
    </source>
</evidence>
<keyword evidence="5" id="KW-1185">Reference proteome</keyword>
<dbReference type="InterPro" id="IPR010839">
    <property type="entry name" value="AtuA_N"/>
</dbReference>
<organism evidence="4 5">
    <name type="scientific">Colletotrichum orbiculare (strain 104-T / ATCC 96160 / CBS 514.97 / LARS 414 / MAFF 240422)</name>
    <name type="common">Cucumber anthracnose fungus</name>
    <name type="synonym">Colletotrichum lagenarium</name>
    <dbReference type="NCBI Taxonomy" id="1213857"/>
    <lineage>
        <taxon>Eukaryota</taxon>
        <taxon>Fungi</taxon>
        <taxon>Dikarya</taxon>
        <taxon>Ascomycota</taxon>
        <taxon>Pezizomycotina</taxon>
        <taxon>Sordariomycetes</taxon>
        <taxon>Hypocreomycetidae</taxon>
        <taxon>Glomerellales</taxon>
        <taxon>Glomerellaceae</taxon>
        <taxon>Colletotrichum</taxon>
        <taxon>Colletotrichum orbiculare species complex</taxon>
    </lineage>
</organism>
<protein>
    <recommendedName>
        <fullName evidence="6">Caib baif family enzyme</fullName>
    </recommendedName>
</protein>
<dbReference type="AlphaFoldDB" id="A0A484FDC6"/>
<dbReference type="Proteomes" id="UP000014480">
    <property type="component" value="Unassembled WGS sequence"/>
</dbReference>
<gene>
    <name evidence="4" type="ORF">Cob_v011067</name>
</gene>
<feature type="region of interest" description="Disordered" evidence="1">
    <location>
        <begin position="496"/>
        <end position="531"/>
    </location>
</feature>
<evidence type="ECO:0000256" key="1">
    <source>
        <dbReference type="SAM" id="MobiDB-lite"/>
    </source>
</evidence>
<dbReference type="InterPro" id="IPR025496">
    <property type="entry name" value="DUF4387"/>
</dbReference>
<name>A0A484FDC6_COLOR</name>
<proteinExistence type="predicted"/>
<evidence type="ECO:0000313" key="4">
    <source>
        <dbReference type="EMBL" id="TDZ16073.1"/>
    </source>
</evidence>
<evidence type="ECO:0000259" key="3">
    <source>
        <dbReference type="Pfam" id="PF14330"/>
    </source>
</evidence>
<dbReference type="EMBL" id="AMCV02000037">
    <property type="protein sequence ID" value="TDZ16073.1"/>
    <property type="molecule type" value="Genomic_DNA"/>
</dbReference>
<sequence>MSASEFEQTVASRPLCHIVTPVGCMGYGFDEDAVSRELATLTSSGTPTAIILDAGSTDSGPEKLAVGTMTCPRSAYVKDLTKLLRLVHDFRVPLIFSSAGGDGADEHVRLMEEIIEEIAAQDGNEGYAFKTISIFSGIDKQVVLDRIEAGHVIGCGVCVPPLTKQDVEDSSRIVAQIGPEPFVDAMVANPDFDVIIGGRAYDPAPFVAYSLFQLKQQCPYLGENHIQERHGGLLHMGKIMECGGLCSTPKSHGAVATVYEDGVFDVKPIAPESKCTPLSIAAHSLYENTRPDILRGPGGALHLVGAKYEQLNDGRTVRVRGAEFRSSVAAGQPYQLKLEAARVLGYRAIAMGSVRDLLDILIDQLDSLLTLVKAYVKKQHPGISGHWDLDFHLYGKGQTTPLGPGEVFIIAEAVAPTQQLATAIVSTARIGLIHGPYPGQKATAGNFAFGIAGKLEIETGPCAQFSVYHLMDLAPGEERLSSKLLRYTISVIGRGQSSGERTEMPIREPPISNEKAKRKTPSLHNQGSPKRETLSDIARVLRSKNAGPYEITIDAIFDSEETYNSVKRSGLLTATRVAEALEISEQDIVWAGFFDPALAFKVTIPRFRGGNRAAAGSFMESDIHGSQQHLGLALLKLPDDFGVDSDYTIN</sequence>
<evidence type="ECO:0000313" key="5">
    <source>
        <dbReference type="Proteomes" id="UP000014480"/>
    </source>
</evidence>
<feature type="domain" description="DUF4387" evidence="3">
    <location>
        <begin position="534"/>
        <end position="634"/>
    </location>
</feature>
<dbReference type="Pfam" id="PF14330">
    <property type="entry name" value="DUF4387"/>
    <property type="match status" value="1"/>
</dbReference>
<comment type="caution">
    <text evidence="4">The sequence shown here is derived from an EMBL/GenBank/DDBJ whole genome shotgun (WGS) entry which is preliminary data.</text>
</comment>
<evidence type="ECO:0000259" key="2">
    <source>
        <dbReference type="Pfam" id="PF07287"/>
    </source>
</evidence>
<reference evidence="5" key="2">
    <citation type="journal article" date="2019" name="Mol. Plant Microbe Interact.">
        <title>Genome sequence resources for four phytopathogenic fungi from the Colletotrichum orbiculare species complex.</title>
        <authorList>
            <person name="Gan P."/>
            <person name="Tsushima A."/>
            <person name="Narusaka M."/>
            <person name="Narusaka Y."/>
            <person name="Takano Y."/>
            <person name="Kubo Y."/>
            <person name="Shirasu K."/>
        </authorList>
    </citation>
    <scope>GENOME REANNOTATION</scope>
    <source>
        <strain evidence="5">104-T / ATCC 96160 / CBS 514.97 / LARS 414 / MAFF 240422</strain>
    </source>
</reference>
<dbReference type="STRING" id="1213857.A0A484FDC6"/>